<feature type="non-terminal residue" evidence="2">
    <location>
        <position position="134"/>
    </location>
</feature>
<proteinExistence type="predicted"/>
<keyword evidence="1" id="KW-1133">Transmembrane helix</keyword>
<dbReference type="Gene3D" id="2.40.50.100">
    <property type="match status" value="1"/>
</dbReference>
<protein>
    <recommendedName>
        <fullName evidence="3">Membrane fusion protein biotin-lipoyl like domain-containing protein</fullName>
    </recommendedName>
</protein>
<accession>A0A382YSX7</accession>
<evidence type="ECO:0000313" key="2">
    <source>
        <dbReference type="EMBL" id="SVD86362.1"/>
    </source>
</evidence>
<dbReference type="PANTHER" id="PTHR30469:SF12">
    <property type="entry name" value="MULTIDRUG RESISTANCE PROTEIN MDTA"/>
    <property type="match status" value="1"/>
</dbReference>
<feature type="non-terminal residue" evidence="2">
    <location>
        <position position="1"/>
    </location>
</feature>
<keyword evidence="1" id="KW-0812">Transmembrane</keyword>
<dbReference type="SUPFAM" id="SSF111369">
    <property type="entry name" value="HlyD-like secretion proteins"/>
    <property type="match status" value="1"/>
</dbReference>
<dbReference type="GO" id="GO:0015562">
    <property type="term" value="F:efflux transmembrane transporter activity"/>
    <property type="evidence" value="ECO:0007669"/>
    <property type="project" value="TreeGrafter"/>
</dbReference>
<gene>
    <name evidence="2" type="ORF">METZ01_LOCUS439216</name>
</gene>
<dbReference type="AlphaFoldDB" id="A0A382YSX7"/>
<keyword evidence="1" id="KW-0472">Membrane</keyword>
<dbReference type="GO" id="GO:1990281">
    <property type="term" value="C:efflux pump complex"/>
    <property type="evidence" value="ECO:0007669"/>
    <property type="project" value="TreeGrafter"/>
</dbReference>
<dbReference type="Gene3D" id="1.10.287.470">
    <property type="entry name" value="Helix hairpin bin"/>
    <property type="match status" value="1"/>
</dbReference>
<organism evidence="2">
    <name type="scientific">marine metagenome</name>
    <dbReference type="NCBI Taxonomy" id="408172"/>
    <lineage>
        <taxon>unclassified sequences</taxon>
        <taxon>metagenomes</taxon>
        <taxon>ecological metagenomes</taxon>
    </lineage>
</organism>
<dbReference type="EMBL" id="UINC01178289">
    <property type="protein sequence ID" value="SVD86362.1"/>
    <property type="molecule type" value="Genomic_DNA"/>
</dbReference>
<name>A0A382YSX7_9ZZZZ</name>
<evidence type="ECO:0000256" key="1">
    <source>
        <dbReference type="SAM" id="Phobius"/>
    </source>
</evidence>
<feature type="transmembrane region" description="Helical" evidence="1">
    <location>
        <begin position="7"/>
        <end position="27"/>
    </location>
</feature>
<sequence length="134" mass="14893">VKKYIKILGPVLILMGSMAVFALLFSIKPEAQFQKPEIVPQLVETFIALPQDIEAKIRSQGTIKPEKEIMLTSEVSGKIIWISENLSDGANFDEGDVLLKLDKRDYELALISTESTLFQARAALEKEEAEADLA</sequence>
<reference evidence="2" key="1">
    <citation type="submission" date="2018-05" db="EMBL/GenBank/DDBJ databases">
        <authorList>
            <person name="Lanie J.A."/>
            <person name="Ng W.-L."/>
            <person name="Kazmierczak K.M."/>
            <person name="Andrzejewski T.M."/>
            <person name="Davidsen T.M."/>
            <person name="Wayne K.J."/>
            <person name="Tettelin H."/>
            <person name="Glass J.I."/>
            <person name="Rusch D."/>
            <person name="Podicherti R."/>
            <person name="Tsui H.-C.T."/>
            <person name="Winkler M.E."/>
        </authorList>
    </citation>
    <scope>NUCLEOTIDE SEQUENCE</scope>
</reference>
<dbReference type="PANTHER" id="PTHR30469">
    <property type="entry name" value="MULTIDRUG RESISTANCE PROTEIN MDTA"/>
    <property type="match status" value="1"/>
</dbReference>
<evidence type="ECO:0008006" key="3">
    <source>
        <dbReference type="Google" id="ProtNLM"/>
    </source>
</evidence>